<gene>
    <name evidence="2" type="ORF">NDU88_004492</name>
</gene>
<dbReference type="EMBL" id="JANPWB010000013">
    <property type="protein sequence ID" value="KAJ1107095.1"/>
    <property type="molecule type" value="Genomic_DNA"/>
</dbReference>
<proteinExistence type="predicted"/>
<evidence type="ECO:0000256" key="1">
    <source>
        <dbReference type="SAM" id="MobiDB-lite"/>
    </source>
</evidence>
<dbReference type="Proteomes" id="UP001066276">
    <property type="component" value="Chromosome 9"/>
</dbReference>
<evidence type="ECO:0000313" key="3">
    <source>
        <dbReference type="Proteomes" id="UP001066276"/>
    </source>
</evidence>
<dbReference type="AlphaFoldDB" id="A0AAV7MWJ2"/>
<sequence length="91" mass="10023">MCSPIRRGPLPHAQHLSHHLCFSLFPQVAGLLRGAARSCQPRHAMSSAPLPRLQGRPAQREELKETWQPPLSGEKGGERGEAVYRSGPPPR</sequence>
<keyword evidence="3" id="KW-1185">Reference proteome</keyword>
<reference evidence="2" key="1">
    <citation type="journal article" date="2022" name="bioRxiv">
        <title>Sequencing and chromosome-scale assembly of the giantPleurodeles waltlgenome.</title>
        <authorList>
            <person name="Brown T."/>
            <person name="Elewa A."/>
            <person name="Iarovenko S."/>
            <person name="Subramanian E."/>
            <person name="Araus A.J."/>
            <person name="Petzold A."/>
            <person name="Susuki M."/>
            <person name="Suzuki K.-i.T."/>
            <person name="Hayashi T."/>
            <person name="Toyoda A."/>
            <person name="Oliveira C."/>
            <person name="Osipova E."/>
            <person name="Leigh N.D."/>
            <person name="Simon A."/>
            <person name="Yun M.H."/>
        </authorList>
    </citation>
    <scope>NUCLEOTIDE SEQUENCE</scope>
    <source>
        <strain evidence="2">20211129_DDA</strain>
        <tissue evidence="2">Liver</tissue>
    </source>
</reference>
<accession>A0AAV7MWJ2</accession>
<evidence type="ECO:0000313" key="2">
    <source>
        <dbReference type="EMBL" id="KAJ1107095.1"/>
    </source>
</evidence>
<feature type="region of interest" description="Disordered" evidence="1">
    <location>
        <begin position="40"/>
        <end position="91"/>
    </location>
</feature>
<organism evidence="2 3">
    <name type="scientific">Pleurodeles waltl</name>
    <name type="common">Iberian ribbed newt</name>
    <dbReference type="NCBI Taxonomy" id="8319"/>
    <lineage>
        <taxon>Eukaryota</taxon>
        <taxon>Metazoa</taxon>
        <taxon>Chordata</taxon>
        <taxon>Craniata</taxon>
        <taxon>Vertebrata</taxon>
        <taxon>Euteleostomi</taxon>
        <taxon>Amphibia</taxon>
        <taxon>Batrachia</taxon>
        <taxon>Caudata</taxon>
        <taxon>Salamandroidea</taxon>
        <taxon>Salamandridae</taxon>
        <taxon>Pleurodelinae</taxon>
        <taxon>Pleurodeles</taxon>
    </lineage>
</organism>
<protein>
    <submittedName>
        <fullName evidence="2">Uncharacterized protein</fullName>
    </submittedName>
</protein>
<comment type="caution">
    <text evidence="2">The sequence shown here is derived from an EMBL/GenBank/DDBJ whole genome shotgun (WGS) entry which is preliminary data.</text>
</comment>
<name>A0AAV7MWJ2_PLEWA</name>